<feature type="binding site" evidence="10">
    <location>
        <position position="115"/>
    </location>
    <ligand>
        <name>Ca(2+)</name>
        <dbReference type="ChEBI" id="CHEBI:29108"/>
        <label>2</label>
    </ligand>
</feature>
<feature type="domain" description="Peptidase S1" evidence="15">
    <location>
        <begin position="320"/>
        <end position="557"/>
    </location>
</feature>
<feature type="active site" description="Charge relay system" evidence="8">
    <location>
        <position position="412"/>
    </location>
</feature>
<gene>
    <name evidence="17" type="primary">LOC106156710</name>
</gene>
<dbReference type="InterPro" id="IPR009003">
    <property type="entry name" value="Peptidase_S1_PA"/>
</dbReference>
<comment type="caution">
    <text evidence="11">Lacks conserved residue(s) required for the propagation of feature annotation.</text>
</comment>
<dbReference type="Pfam" id="PF00089">
    <property type="entry name" value="Trypsin"/>
    <property type="match status" value="1"/>
</dbReference>
<feature type="signal peptide" evidence="13">
    <location>
        <begin position="1"/>
        <end position="19"/>
    </location>
</feature>
<keyword evidence="6 9" id="KW-1015">Disulfide bond</keyword>
<dbReference type="STRING" id="7574.A0A1S3HR79"/>
<feature type="active site" description="Charge relay system" evidence="8">
    <location>
        <position position="362"/>
    </location>
</feature>
<feature type="disulfide bond" evidence="9">
    <location>
        <begin position="75"/>
        <end position="93"/>
    </location>
</feature>
<dbReference type="OrthoDB" id="6380398at2759"/>
<feature type="binding site" evidence="10">
    <location>
        <position position="209"/>
    </location>
    <ligand>
        <name>Ca(2+)</name>
        <dbReference type="ChEBI" id="CHEBI:29108"/>
        <label>3</label>
    </ligand>
</feature>
<reference evidence="17" key="1">
    <citation type="submission" date="2025-08" db="UniProtKB">
        <authorList>
            <consortium name="RefSeq"/>
        </authorList>
    </citation>
    <scope>IDENTIFICATION</scope>
    <source>
        <tissue evidence="17">Gonads</tissue>
    </source>
</reference>
<dbReference type="PANTHER" id="PTHR24252">
    <property type="entry name" value="ACROSIN-RELATED"/>
    <property type="match status" value="1"/>
</dbReference>
<dbReference type="FunFam" id="2.60.120.290:FF:000003">
    <property type="entry name" value="Neuropilin"/>
    <property type="match status" value="1"/>
</dbReference>
<feature type="domain" description="CUB" evidence="14">
    <location>
        <begin position="20"/>
        <end position="130"/>
    </location>
</feature>
<keyword evidence="10" id="KW-0479">Metal-binding</keyword>
<evidence type="ECO:0000256" key="11">
    <source>
        <dbReference type="PROSITE-ProRule" id="PRU00059"/>
    </source>
</evidence>
<dbReference type="GO" id="GO:0006956">
    <property type="term" value="P:complement activation"/>
    <property type="evidence" value="ECO:0007669"/>
    <property type="project" value="InterPro"/>
</dbReference>
<evidence type="ECO:0000256" key="3">
    <source>
        <dbReference type="ARBA" id="ARBA00022737"/>
    </source>
</evidence>
<dbReference type="PROSITE" id="PS01180">
    <property type="entry name" value="CUB"/>
    <property type="match status" value="2"/>
</dbReference>
<dbReference type="SMART" id="SM00042">
    <property type="entry name" value="CUB"/>
    <property type="match status" value="2"/>
</dbReference>
<feature type="binding site" evidence="10">
    <location>
        <position position="250"/>
    </location>
    <ligand>
        <name>Ca(2+)</name>
        <dbReference type="ChEBI" id="CHEBI:29108"/>
        <label>3</label>
    </ligand>
</feature>
<proteinExistence type="predicted"/>
<dbReference type="InterPro" id="IPR033116">
    <property type="entry name" value="TRYPSIN_SER"/>
</dbReference>
<feature type="disulfide bond" evidence="9">
    <location>
        <begin position="477"/>
        <end position="492"/>
    </location>
</feature>
<dbReference type="OMA" id="PFQCHEL"/>
<keyword evidence="5 12" id="KW-0720">Serine protease</keyword>
<dbReference type="InterPro" id="IPR024175">
    <property type="entry name" value="Pept_S1A_C1r/C1S/mannan-bd"/>
</dbReference>
<dbReference type="GO" id="GO:0005576">
    <property type="term" value="C:extracellular region"/>
    <property type="evidence" value="ECO:0007669"/>
    <property type="project" value="InterPro"/>
</dbReference>
<sequence length="560" mass="60056">MLTLTVLVLLAVTATPGDACGGTMTATSEGQEFNSTNYPYDYSNNENCEWIFNAGPDGWLYLGFATFDIEDHSSCNYDYVKVFDGDTELGKFCGNTRPADFIRNTASLRVEFRTDSSIAKGGFRAGFVMGPAPTTTPAPATTTTTPSPNGCGGTLTATATVGIFQSPDYPSNYPHSQNCEWTISTELDDPITLTFDVFSLESHSSCNYDAVEIFEVSGGQETSKGKYCGTNRPDEIILYDGSFKVVFTSDSSVSNTGFSASFVSRPITCESRGGSCVASLADCESGRVNDLASCPQSADVCCLPSISPSNCGRLPASTRIVGGDDSEEHAWPWQVSLQTTSSSFHFCGGSLINAQWVITAAHCVEGEQTSAFKVVLGEHHREQTSGNEVERGVARFIMHPQYDGSGAGFPNDIALVKLASPVSLDGPHMRAACLPEPGEEYSASDECWITGWGDTKGTGNEQILQELRVDIRDRETCRSNWGSGYIRDTHVCINDGTTGACNGDSGGPLVCLARSGSGLWNLVGATSWGRTGCQTAGYPSVYTRVSEFRDWIEEQILADN</sequence>
<dbReference type="InterPro" id="IPR035914">
    <property type="entry name" value="Sperma_CUB_dom_sf"/>
</dbReference>
<keyword evidence="1 12" id="KW-0645">Protease</keyword>
<dbReference type="InterPro" id="IPR001254">
    <property type="entry name" value="Trypsin_dom"/>
</dbReference>
<evidence type="ECO:0000256" key="13">
    <source>
        <dbReference type="SAM" id="SignalP"/>
    </source>
</evidence>
<keyword evidence="3" id="KW-0677">Repeat</keyword>
<keyword evidence="10" id="KW-0106">Calcium</keyword>
<organism evidence="16 17">
    <name type="scientific">Lingula anatina</name>
    <name type="common">Brachiopod</name>
    <name type="synonym">Lingula unguis</name>
    <dbReference type="NCBI Taxonomy" id="7574"/>
    <lineage>
        <taxon>Eukaryota</taxon>
        <taxon>Metazoa</taxon>
        <taxon>Spiralia</taxon>
        <taxon>Lophotrochozoa</taxon>
        <taxon>Brachiopoda</taxon>
        <taxon>Linguliformea</taxon>
        <taxon>Lingulata</taxon>
        <taxon>Lingulida</taxon>
        <taxon>Linguloidea</taxon>
        <taxon>Lingulidae</taxon>
        <taxon>Lingula</taxon>
    </lineage>
</organism>
<evidence type="ECO:0000313" key="17">
    <source>
        <dbReference type="RefSeq" id="XP_013387554.1"/>
    </source>
</evidence>
<dbReference type="PIRSF" id="PIRSF001155">
    <property type="entry name" value="C1r_C1s_MASP"/>
    <property type="match status" value="1"/>
</dbReference>
<dbReference type="RefSeq" id="XP_013387554.1">
    <property type="nucleotide sequence ID" value="XM_013532100.1"/>
</dbReference>
<feature type="binding site" evidence="10">
    <location>
        <position position="78"/>
    </location>
    <ligand>
        <name>Ca(2+)</name>
        <dbReference type="ChEBI" id="CHEBI:29108"/>
        <label>1</label>
    </ligand>
</feature>
<dbReference type="FunFam" id="2.40.10.10:FF:000120">
    <property type="entry name" value="Putative serine protease"/>
    <property type="match status" value="1"/>
</dbReference>
<dbReference type="Proteomes" id="UP000085678">
    <property type="component" value="Unplaced"/>
</dbReference>
<feature type="binding site" evidence="10">
    <location>
        <position position="70"/>
    </location>
    <ligand>
        <name>Ca(2+)</name>
        <dbReference type="ChEBI" id="CHEBI:29108"/>
        <label>1</label>
    </ligand>
</feature>
<dbReference type="AlphaFoldDB" id="A0A1S3HR79"/>
<dbReference type="GeneID" id="106156710"/>
<feature type="chain" id="PRO_5010338988" evidence="13">
    <location>
        <begin position="20"/>
        <end position="560"/>
    </location>
</feature>
<dbReference type="SUPFAM" id="SSF50494">
    <property type="entry name" value="Trypsin-like serine proteases"/>
    <property type="match status" value="1"/>
</dbReference>
<evidence type="ECO:0000259" key="14">
    <source>
        <dbReference type="PROSITE" id="PS01180"/>
    </source>
</evidence>
<dbReference type="InterPro" id="IPR018114">
    <property type="entry name" value="TRYPSIN_HIS"/>
</dbReference>
<dbReference type="GO" id="GO:0006508">
    <property type="term" value="P:proteolysis"/>
    <property type="evidence" value="ECO:0007669"/>
    <property type="project" value="UniProtKB-KW"/>
</dbReference>
<accession>A0A1S3HR79</accession>
<evidence type="ECO:0000256" key="8">
    <source>
        <dbReference type="PIRSR" id="PIRSR001155-1"/>
    </source>
</evidence>
<dbReference type="GO" id="GO:0004252">
    <property type="term" value="F:serine-type endopeptidase activity"/>
    <property type="evidence" value="ECO:0007669"/>
    <property type="project" value="InterPro"/>
</dbReference>
<evidence type="ECO:0000256" key="7">
    <source>
        <dbReference type="ARBA" id="ARBA00023180"/>
    </source>
</evidence>
<feature type="disulfide bond" evidence="9">
    <location>
        <begin position="501"/>
        <end position="533"/>
    </location>
</feature>
<dbReference type="KEGG" id="lak:106156710"/>
<name>A0A1S3HR79_LINAN</name>
<evidence type="ECO:0000256" key="9">
    <source>
        <dbReference type="PIRSR" id="PIRSR001155-2"/>
    </source>
</evidence>
<dbReference type="Pfam" id="PF00431">
    <property type="entry name" value="CUB"/>
    <property type="match status" value="2"/>
</dbReference>
<evidence type="ECO:0000256" key="6">
    <source>
        <dbReference type="ARBA" id="ARBA00023157"/>
    </source>
</evidence>
<feature type="disulfide bond" evidence="9">
    <location>
        <begin position="294"/>
        <end position="311"/>
    </location>
</feature>
<feature type="binding site" evidence="10">
    <location>
        <position position="252"/>
    </location>
    <ligand>
        <name>Ca(2+)</name>
        <dbReference type="ChEBI" id="CHEBI:29108"/>
        <label>3</label>
    </ligand>
</feature>
<dbReference type="PROSITE" id="PS00134">
    <property type="entry name" value="TRYPSIN_HIS"/>
    <property type="match status" value="1"/>
</dbReference>
<evidence type="ECO:0000259" key="15">
    <source>
        <dbReference type="PROSITE" id="PS50240"/>
    </source>
</evidence>
<dbReference type="InterPro" id="IPR043504">
    <property type="entry name" value="Peptidase_S1_PA_chymotrypsin"/>
</dbReference>
<evidence type="ECO:0000256" key="2">
    <source>
        <dbReference type="ARBA" id="ARBA00022729"/>
    </source>
</evidence>
<keyword evidence="2 13" id="KW-0732">Signal</keyword>
<keyword evidence="7" id="KW-0325">Glycoprotein</keyword>
<dbReference type="PRINTS" id="PR00722">
    <property type="entry name" value="CHYMOTRYPSIN"/>
</dbReference>
<dbReference type="FunFam" id="2.60.120.290:FF:000005">
    <property type="entry name" value="Procollagen C-endopeptidase enhancer 1"/>
    <property type="match status" value="1"/>
</dbReference>
<dbReference type="CDD" id="cd00190">
    <property type="entry name" value="Tryp_SPc"/>
    <property type="match status" value="1"/>
</dbReference>
<feature type="disulfide bond" evidence="9">
    <location>
        <begin position="151"/>
        <end position="179"/>
    </location>
</feature>
<dbReference type="InterPro" id="IPR001314">
    <property type="entry name" value="Peptidase_S1A"/>
</dbReference>
<dbReference type="PROSITE" id="PS50240">
    <property type="entry name" value="TRYPSIN_DOM"/>
    <property type="match status" value="1"/>
</dbReference>
<dbReference type="SMART" id="SM00020">
    <property type="entry name" value="Tryp_SPc"/>
    <property type="match status" value="1"/>
</dbReference>
<dbReference type="PANTHER" id="PTHR24252:SF7">
    <property type="entry name" value="HYALIN"/>
    <property type="match status" value="1"/>
</dbReference>
<feature type="disulfide bond" evidence="9">
    <location>
        <begin position="206"/>
        <end position="228"/>
    </location>
</feature>
<dbReference type="CDD" id="cd00041">
    <property type="entry name" value="CUB"/>
    <property type="match status" value="2"/>
</dbReference>
<keyword evidence="16" id="KW-1185">Reference proteome</keyword>
<dbReference type="InParanoid" id="A0A1S3HR79"/>
<evidence type="ECO:0000256" key="4">
    <source>
        <dbReference type="ARBA" id="ARBA00022801"/>
    </source>
</evidence>
<feature type="active site" description="Charge relay system" evidence="8">
    <location>
        <position position="505"/>
    </location>
</feature>
<dbReference type="Gene3D" id="2.60.120.290">
    <property type="entry name" value="Spermadhesin, CUB domain"/>
    <property type="match status" value="2"/>
</dbReference>
<keyword evidence="4 12" id="KW-0378">Hydrolase</keyword>
<dbReference type="SUPFAM" id="SSF49854">
    <property type="entry name" value="Spermadhesin, CUB domain"/>
    <property type="match status" value="2"/>
</dbReference>
<dbReference type="InterPro" id="IPR000859">
    <property type="entry name" value="CUB_dom"/>
</dbReference>
<feature type="disulfide bond" evidence="9">
    <location>
        <begin position="283"/>
        <end position="302"/>
    </location>
</feature>
<evidence type="ECO:0000256" key="5">
    <source>
        <dbReference type="ARBA" id="ARBA00022825"/>
    </source>
</evidence>
<evidence type="ECO:0000256" key="1">
    <source>
        <dbReference type="ARBA" id="ARBA00022670"/>
    </source>
</evidence>
<dbReference type="PROSITE" id="PS00135">
    <property type="entry name" value="TRYPSIN_SER"/>
    <property type="match status" value="1"/>
</dbReference>
<evidence type="ECO:0000313" key="16">
    <source>
        <dbReference type="Proteomes" id="UP000085678"/>
    </source>
</evidence>
<dbReference type="FunCoup" id="A0A1S3HR79">
    <property type="interactions" value="36"/>
</dbReference>
<protein>
    <submittedName>
        <fullName evidence="17">Serine protease hepsin</fullName>
    </submittedName>
</protein>
<dbReference type="Gene3D" id="2.40.10.10">
    <property type="entry name" value="Trypsin-like serine proteases"/>
    <property type="match status" value="1"/>
</dbReference>
<feature type="binding site" evidence="10">
    <location>
        <position position="126"/>
    </location>
    <ligand>
        <name>Ca(2+)</name>
        <dbReference type="ChEBI" id="CHEBI:29108"/>
        <label>2</label>
    </ligand>
</feature>
<dbReference type="GO" id="GO:0046872">
    <property type="term" value="F:metal ion binding"/>
    <property type="evidence" value="ECO:0007669"/>
    <property type="project" value="UniProtKB-KW"/>
</dbReference>
<evidence type="ECO:0000256" key="12">
    <source>
        <dbReference type="RuleBase" id="RU363034"/>
    </source>
</evidence>
<evidence type="ECO:0000256" key="10">
    <source>
        <dbReference type="PIRSR" id="PIRSR001155-4"/>
    </source>
</evidence>
<feature type="binding site" evidence="10">
    <location>
        <position position="201"/>
    </location>
    <ligand>
        <name>Ca(2+)</name>
        <dbReference type="ChEBI" id="CHEBI:29108"/>
        <label>3</label>
    </ligand>
</feature>
<feature type="domain" description="CUB" evidence="14">
    <location>
        <begin position="151"/>
        <end position="265"/>
    </location>
</feature>